<protein>
    <recommendedName>
        <fullName evidence="1">DUF58 domain-containing protein</fullName>
    </recommendedName>
</protein>
<name>A0ABX1VFR7_9PLAN</name>
<organism evidence="2 3">
    <name type="scientific">Alienimonas chondri</name>
    <dbReference type="NCBI Taxonomy" id="2681879"/>
    <lineage>
        <taxon>Bacteria</taxon>
        <taxon>Pseudomonadati</taxon>
        <taxon>Planctomycetota</taxon>
        <taxon>Planctomycetia</taxon>
        <taxon>Planctomycetales</taxon>
        <taxon>Planctomycetaceae</taxon>
        <taxon>Alienimonas</taxon>
    </lineage>
</organism>
<dbReference type="Pfam" id="PF01882">
    <property type="entry name" value="DUF58"/>
    <property type="match status" value="1"/>
</dbReference>
<dbReference type="EMBL" id="WTPX01000093">
    <property type="protein sequence ID" value="NNJ26715.1"/>
    <property type="molecule type" value="Genomic_DNA"/>
</dbReference>
<evidence type="ECO:0000313" key="2">
    <source>
        <dbReference type="EMBL" id="NNJ26715.1"/>
    </source>
</evidence>
<accession>A0ABX1VFR7</accession>
<gene>
    <name evidence="2" type="ORF">LzC2_28060</name>
</gene>
<sequence>MRLDARAWARTGRPVVRQYREERPAGVAVVFDPRTSAATSGTAADDRFEAAVSRAAAACEAVGRNGGDLALFAAGREVHRFRGAGRAALDTALDALAVAAPVDPHDGDPFADPAFWSGLEVVAAVVLITADAAGGEGSTRGALIRRLGAGGRIVLSTPGAAG</sequence>
<proteinExistence type="predicted"/>
<dbReference type="InterPro" id="IPR002881">
    <property type="entry name" value="DUF58"/>
</dbReference>
<keyword evidence="3" id="KW-1185">Reference proteome</keyword>
<evidence type="ECO:0000259" key="1">
    <source>
        <dbReference type="Pfam" id="PF01882"/>
    </source>
</evidence>
<comment type="caution">
    <text evidence="2">The sequence shown here is derived from an EMBL/GenBank/DDBJ whole genome shotgun (WGS) entry which is preliminary data.</text>
</comment>
<feature type="domain" description="DUF58" evidence="1">
    <location>
        <begin position="3"/>
        <end position="104"/>
    </location>
</feature>
<evidence type="ECO:0000313" key="3">
    <source>
        <dbReference type="Proteomes" id="UP000609651"/>
    </source>
</evidence>
<dbReference type="Proteomes" id="UP000609651">
    <property type="component" value="Unassembled WGS sequence"/>
</dbReference>
<reference evidence="2 3" key="1">
    <citation type="journal article" date="2020" name="Syst. Appl. Microbiol.">
        <title>Alienimonas chondri sp. nov., a novel planctomycete isolated from the biofilm of the red alga Chondrus crispus.</title>
        <authorList>
            <person name="Vitorino I."/>
            <person name="Albuquerque L."/>
            <person name="Wiegand S."/>
            <person name="Kallscheuer N."/>
            <person name="da Costa M.S."/>
            <person name="Lobo-da-Cunha A."/>
            <person name="Jogler C."/>
            <person name="Lage O.M."/>
        </authorList>
    </citation>
    <scope>NUCLEOTIDE SEQUENCE [LARGE SCALE GENOMIC DNA]</scope>
    <source>
        <strain evidence="2 3">LzC2</strain>
    </source>
</reference>